<dbReference type="EMBL" id="AM473720">
    <property type="protein sequence ID" value="CAN75067.1"/>
    <property type="molecule type" value="Genomic_DNA"/>
</dbReference>
<accession>A5BWJ9</accession>
<gene>
    <name evidence="1" type="ORF">VITISV_005162</name>
</gene>
<proteinExistence type="predicted"/>
<sequence>MSFHNVGVPSFEGVEDPRVADKQELKDCPFLGLPFSNPREHLLSVSAPVLAPKSSSMEGFLVEGLTPKKMDKVYLLLESMKVKLVKGSEKGFLMEASCDRLSVKVYGRKKKKSFSRALGDS</sequence>
<protein>
    <submittedName>
        <fullName evidence="1">Uncharacterized protein</fullName>
    </submittedName>
</protein>
<reference evidence="1" key="1">
    <citation type="journal article" date="2007" name="PLoS ONE">
        <title>The first genome sequence of an elite grapevine cultivar (Pinot noir Vitis vinifera L.): coping with a highly heterozygous genome.</title>
        <authorList>
            <person name="Velasco R."/>
            <person name="Zharkikh A."/>
            <person name="Troggio M."/>
            <person name="Cartwright D.A."/>
            <person name="Cestaro A."/>
            <person name="Pruss D."/>
            <person name="Pindo M."/>
            <person name="FitzGerald L.M."/>
            <person name="Vezzulli S."/>
            <person name="Reid J."/>
            <person name="Malacarne G."/>
            <person name="Iliev D."/>
            <person name="Coppola G."/>
            <person name="Wardell B."/>
            <person name="Micheletti D."/>
            <person name="Macalma T."/>
            <person name="Facci M."/>
            <person name="Mitchell J.T."/>
            <person name="Perazzolli M."/>
            <person name="Eldredge G."/>
            <person name="Gatto P."/>
            <person name="Oyzerski R."/>
            <person name="Moretto M."/>
            <person name="Gutin N."/>
            <person name="Stefanini M."/>
            <person name="Chen Y."/>
            <person name="Segala C."/>
            <person name="Davenport C."/>
            <person name="Dematte L."/>
            <person name="Mraz A."/>
            <person name="Battilana J."/>
            <person name="Stormo K."/>
            <person name="Costa F."/>
            <person name="Tao Q."/>
            <person name="Si-Ammour A."/>
            <person name="Harkins T."/>
            <person name="Lackey A."/>
            <person name="Perbost C."/>
            <person name="Taillon B."/>
            <person name="Stella A."/>
            <person name="Solovyev V."/>
            <person name="Fawcett J.A."/>
            <person name="Sterck L."/>
            <person name="Vandepoele K."/>
            <person name="Grando S.M."/>
            <person name="Toppo S."/>
            <person name="Moser C."/>
            <person name="Lanchbury J."/>
            <person name="Bogden R."/>
            <person name="Skolnick M."/>
            <person name="Sgaramella V."/>
            <person name="Bhatnagar S.K."/>
            <person name="Fontana P."/>
            <person name="Gutin A."/>
            <person name="Van de Peer Y."/>
            <person name="Salamini F."/>
            <person name="Viola R."/>
        </authorList>
    </citation>
    <scope>NUCLEOTIDE SEQUENCE</scope>
</reference>
<organism evidence="1">
    <name type="scientific">Vitis vinifera</name>
    <name type="common">Grape</name>
    <dbReference type="NCBI Taxonomy" id="29760"/>
    <lineage>
        <taxon>Eukaryota</taxon>
        <taxon>Viridiplantae</taxon>
        <taxon>Streptophyta</taxon>
        <taxon>Embryophyta</taxon>
        <taxon>Tracheophyta</taxon>
        <taxon>Spermatophyta</taxon>
        <taxon>Magnoliopsida</taxon>
        <taxon>eudicotyledons</taxon>
        <taxon>Gunneridae</taxon>
        <taxon>Pentapetalae</taxon>
        <taxon>rosids</taxon>
        <taxon>Vitales</taxon>
        <taxon>Vitaceae</taxon>
        <taxon>Viteae</taxon>
        <taxon>Vitis</taxon>
    </lineage>
</organism>
<name>A5BWJ9_VITVI</name>
<dbReference type="AlphaFoldDB" id="A5BWJ9"/>
<evidence type="ECO:0000313" key="1">
    <source>
        <dbReference type="EMBL" id="CAN75067.1"/>
    </source>
</evidence>